<dbReference type="Proteomes" id="UP001230504">
    <property type="component" value="Unassembled WGS sequence"/>
</dbReference>
<accession>A0AAD8QBH4</accession>
<keyword evidence="3" id="KW-1185">Reference proteome</keyword>
<feature type="compositionally biased region" description="Basic and acidic residues" evidence="1">
    <location>
        <begin position="187"/>
        <end position="207"/>
    </location>
</feature>
<dbReference type="RefSeq" id="XP_060419846.1">
    <property type="nucleotide sequence ID" value="XM_060551540.1"/>
</dbReference>
<evidence type="ECO:0000313" key="3">
    <source>
        <dbReference type="Proteomes" id="UP001230504"/>
    </source>
</evidence>
<gene>
    <name evidence="2" type="ORF">LY79DRAFT_211768</name>
</gene>
<dbReference type="EMBL" id="JAHLJV010000003">
    <property type="protein sequence ID" value="KAK1599184.1"/>
    <property type="molecule type" value="Genomic_DNA"/>
</dbReference>
<protein>
    <submittedName>
        <fullName evidence="2">Uncharacterized protein</fullName>
    </submittedName>
</protein>
<feature type="region of interest" description="Disordered" evidence="1">
    <location>
        <begin position="133"/>
        <end position="157"/>
    </location>
</feature>
<dbReference type="GeneID" id="85435780"/>
<evidence type="ECO:0000256" key="1">
    <source>
        <dbReference type="SAM" id="MobiDB-lite"/>
    </source>
</evidence>
<evidence type="ECO:0000313" key="2">
    <source>
        <dbReference type="EMBL" id="KAK1599184.1"/>
    </source>
</evidence>
<comment type="caution">
    <text evidence="2">The sequence shown here is derived from an EMBL/GenBank/DDBJ whole genome shotgun (WGS) entry which is preliminary data.</text>
</comment>
<organism evidence="2 3">
    <name type="scientific">Colletotrichum navitas</name>
    <dbReference type="NCBI Taxonomy" id="681940"/>
    <lineage>
        <taxon>Eukaryota</taxon>
        <taxon>Fungi</taxon>
        <taxon>Dikarya</taxon>
        <taxon>Ascomycota</taxon>
        <taxon>Pezizomycotina</taxon>
        <taxon>Sordariomycetes</taxon>
        <taxon>Hypocreomycetidae</taxon>
        <taxon>Glomerellales</taxon>
        <taxon>Glomerellaceae</taxon>
        <taxon>Colletotrichum</taxon>
        <taxon>Colletotrichum graminicola species complex</taxon>
    </lineage>
</organism>
<reference evidence="2" key="1">
    <citation type="submission" date="2021-06" db="EMBL/GenBank/DDBJ databases">
        <title>Comparative genomics, transcriptomics and evolutionary studies reveal genomic signatures of adaptation to plant cell wall in hemibiotrophic fungi.</title>
        <authorList>
            <consortium name="DOE Joint Genome Institute"/>
            <person name="Baroncelli R."/>
            <person name="Diaz J.F."/>
            <person name="Benocci T."/>
            <person name="Peng M."/>
            <person name="Battaglia E."/>
            <person name="Haridas S."/>
            <person name="Andreopoulos W."/>
            <person name="Labutti K."/>
            <person name="Pangilinan J."/>
            <person name="Floch G.L."/>
            <person name="Makela M.R."/>
            <person name="Henrissat B."/>
            <person name="Grigoriev I.V."/>
            <person name="Crouch J.A."/>
            <person name="De Vries R.P."/>
            <person name="Sukno S.A."/>
            <person name="Thon M.R."/>
        </authorList>
    </citation>
    <scope>NUCLEOTIDE SEQUENCE</scope>
    <source>
        <strain evidence="2">CBS 125086</strain>
    </source>
</reference>
<name>A0AAD8QBH4_9PEZI</name>
<feature type="compositionally biased region" description="Gly residues" evidence="1">
    <location>
        <begin position="211"/>
        <end position="222"/>
    </location>
</feature>
<feature type="region of interest" description="Disordered" evidence="1">
    <location>
        <begin position="67"/>
        <end position="119"/>
    </location>
</feature>
<proteinExistence type="predicted"/>
<dbReference type="AlphaFoldDB" id="A0AAD8QBH4"/>
<sequence>MTKVHDCATNDTDQERRCSGARCHDTRQHSWFSFSLRTEFRIFGFGDKDLQPGLDPIMATLLIAEGRSAKPSSRSRDLAVSGIRPSRQAPACRQDLGRHGNEGEMGSNQQNKKQAGHREDDILLRETRCKRPLAEAHSSAPPPQRHLPRPICAGTTNPHRAMLITPPGRPSTTRRILLAGTGCERNAAARDGGHCVDAGKKGGRARDSVGAGEGWGQGGPEA</sequence>
<feature type="region of interest" description="Disordered" evidence="1">
    <location>
        <begin position="187"/>
        <end position="222"/>
    </location>
</feature>